<reference evidence="1 2" key="2">
    <citation type="submission" date="2018-11" db="EMBL/GenBank/DDBJ databases">
        <authorList>
            <consortium name="Pathogen Informatics"/>
        </authorList>
    </citation>
    <scope>NUCLEOTIDE SEQUENCE [LARGE SCALE GENOMIC DNA]</scope>
    <source>
        <strain evidence="1 2">Egypt</strain>
    </source>
</reference>
<dbReference type="EMBL" id="UZAN01057459">
    <property type="protein sequence ID" value="VDP91664.1"/>
    <property type="molecule type" value="Genomic_DNA"/>
</dbReference>
<proteinExistence type="predicted"/>
<sequence>MANLDRVQRYATRLVAGLDGISYEGRLQALELYPVSYRRLRGDLIYLWKVLRGDLGPELRALFPLRACNRTRGHRLTLRKLESTGLPLVYRLSRRATYLWNSLPSEVVEKQNEARFKRRLDEHLVRRWQLADH</sequence>
<gene>
    <name evidence="1" type="ORF">ECPE_LOCUS14392</name>
</gene>
<dbReference type="Proteomes" id="UP000272942">
    <property type="component" value="Unassembled WGS sequence"/>
</dbReference>
<evidence type="ECO:0000313" key="3">
    <source>
        <dbReference type="WBParaSite" id="ECPE_0001443201-mRNA-1"/>
    </source>
</evidence>
<evidence type="ECO:0000313" key="1">
    <source>
        <dbReference type="EMBL" id="VDP91664.1"/>
    </source>
</evidence>
<organism evidence="3">
    <name type="scientific">Echinostoma caproni</name>
    <dbReference type="NCBI Taxonomy" id="27848"/>
    <lineage>
        <taxon>Eukaryota</taxon>
        <taxon>Metazoa</taxon>
        <taxon>Spiralia</taxon>
        <taxon>Lophotrochozoa</taxon>
        <taxon>Platyhelminthes</taxon>
        <taxon>Trematoda</taxon>
        <taxon>Digenea</taxon>
        <taxon>Plagiorchiida</taxon>
        <taxon>Echinostomata</taxon>
        <taxon>Echinostomatoidea</taxon>
        <taxon>Echinostomatidae</taxon>
        <taxon>Echinostoma</taxon>
    </lineage>
</organism>
<evidence type="ECO:0000313" key="2">
    <source>
        <dbReference type="Proteomes" id="UP000272942"/>
    </source>
</evidence>
<keyword evidence="2" id="KW-1185">Reference proteome</keyword>
<dbReference type="WBParaSite" id="ECPE_0001443201-mRNA-1">
    <property type="protein sequence ID" value="ECPE_0001443201-mRNA-1"/>
    <property type="gene ID" value="ECPE_0001443201"/>
</dbReference>
<name>A0A183B5A7_9TREM</name>
<dbReference type="OrthoDB" id="10063766at2759"/>
<dbReference type="AlphaFoldDB" id="A0A183B5A7"/>
<protein>
    <submittedName>
        <fullName evidence="3">Transposase</fullName>
    </submittedName>
</protein>
<reference evidence="3" key="1">
    <citation type="submission" date="2016-06" db="UniProtKB">
        <authorList>
            <consortium name="WormBaseParasite"/>
        </authorList>
    </citation>
    <scope>IDENTIFICATION</scope>
</reference>
<accession>A0A183B5A7</accession>